<evidence type="ECO:0000256" key="2">
    <source>
        <dbReference type="ARBA" id="ARBA00022475"/>
    </source>
</evidence>
<evidence type="ECO:0000256" key="6">
    <source>
        <dbReference type="ARBA" id="ARBA00022989"/>
    </source>
</evidence>
<dbReference type="AlphaFoldDB" id="A0A563U1Z3"/>
<dbReference type="RefSeq" id="WP_146383173.1">
    <property type="nucleotide sequence ID" value="NZ_VOEJ01000009.1"/>
</dbReference>
<evidence type="ECO:0000313" key="9">
    <source>
        <dbReference type="EMBL" id="TWR25202.1"/>
    </source>
</evidence>
<feature type="transmembrane region" description="Helical" evidence="8">
    <location>
        <begin position="155"/>
        <end position="173"/>
    </location>
</feature>
<dbReference type="InterPro" id="IPR026392">
    <property type="entry name" value="Exo/Archaeosortase_dom"/>
</dbReference>
<accession>A0A563U1Z3</accession>
<keyword evidence="7 8" id="KW-0472">Membrane</keyword>
<dbReference type="GO" id="GO:0006508">
    <property type="term" value="P:proteolysis"/>
    <property type="evidence" value="ECO:0007669"/>
    <property type="project" value="UniProtKB-KW"/>
</dbReference>
<dbReference type="NCBIfam" id="NF046083">
    <property type="entry name" value="exosort_XrtY"/>
    <property type="match status" value="1"/>
</dbReference>
<keyword evidence="3" id="KW-0645">Protease</keyword>
<dbReference type="NCBIfam" id="TIGR04178">
    <property type="entry name" value="exo_archaeo"/>
    <property type="match status" value="1"/>
</dbReference>
<reference evidence="9 10" key="1">
    <citation type="submission" date="2019-07" db="EMBL/GenBank/DDBJ databases">
        <authorList>
            <person name="Kim J."/>
        </authorList>
    </citation>
    <scope>NUCLEOTIDE SEQUENCE [LARGE SCALE GENOMIC DNA]</scope>
    <source>
        <strain evidence="10">dk17</strain>
    </source>
</reference>
<organism evidence="9 10">
    <name type="scientific">Mucilaginibacter pallidiroseus</name>
    <dbReference type="NCBI Taxonomy" id="2599295"/>
    <lineage>
        <taxon>Bacteria</taxon>
        <taxon>Pseudomonadati</taxon>
        <taxon>Bacteroidota</taxon>
        <taxon>Sphingobacteriia</taxon>
        <taxon>Sphingobacteriales</taxon>
        <taxon>Sphingobacteriaceae</taxon>
        <taxon>Mucilaginibacter</taxon>
    </lineage>
</organism>
<keyword evidence="2" id="KW-1003">Cell membrane</keyword>
<keyword evidence="5" id="KW-0378">Hydrolase</keyword>
<evidence type="ECO:0000256" key="1">
    <source>
        <dbReference type="ARBA" id="ARBA00004651"/>
    </source>
</evidence>
<evidence type="ECO:0000256" key="5">
    <source>
        <dbReference type="ARBA" id="ARBA00022801"/>
    </source>
</evidence>
<keyword evidence="4 8" id="KW-0812">Transmembrane</keyword>
<evidence type="ECO:0000256" key="4">
    <source>
        <dbReference type="ARBA" id="ARBA00022692"/>
    </source>
</evidence>
<dbReference type="EMBL" id="VOEJ01000009">
    <property type="protein sequence ID" value="TWR25202.1"/>
    <property type="molecule type" value="Genomic_DNA"/>
</dbReference>
<feature type="transmembrane region" description="Helical" evidence="8">
    <location>
        <begin position="12"/>
        <end position="33"/>
    </location>
</feature>
<feature type="transmembrane region" description="Helical" evidence="8">
    <location>
        <begin position="118"/>
        <end position="143"/>
    </location>
</feature>
<name>A0A563U1Z3_9SPHI</name>
<evidence type="ECO:0000313" key="10">
    <source>
        <dbReference type="Proteomes" id="UP000320042"/>
    </source>
</evidence>
<dbReference type="OrthoDB" id="793901at2"/>
<evidence type="ECO:0000256" key="8">
    <source>
        <dbReference type="SAM" id="Phobius"/>
    </source>
</evidence>
<dbReference type="GO" id="GO:0008233">
    <property type="term" value="F:peptidase activity"/>
    <property type="evidence" value="ECO:0007669"/>
    <property type="project" value="UniProtKB-KW"/>
</dbReference>
<keyword evidence="6 8" id="KW-1133">Transmembrane helix</keyword>
<proteinExistence type="predicted"/>
<evidence type="ECO:0008006" key="11">
    <source>
        <dbReference type="Google" id="ProtNLM"/>
    </source>
</evidence>
<evidence type="ECO:0000256" key="3">
    <source>
        <dbReference type="ARBA" id="ARBA00022670"/>
    </source>
</evidence>
<gene>
    <name evidence="9" type="ORF">FPZ43_17170</name>
</gene>
<feature type="transmembrane region" description="Helical" evidence="8">
    <location>
        <begin position="89"/>
        <end position="111"/>
    </location>
</feature>
<evidence type="ECO:0000256" key="7">
    <source>
        <dbReference type="ARBA" id="ARBA00023136"/>
    </source>
</evidence>
<dbReference type="Proteomes" id="UP000320042">
    <property type="component" value="Unassembled WGS sequence"/>
</dbReference>
<comment type="caution">
    <text evidence="9">The sequence shown here is derived from an EMBL/GenBank/DDBJ whole genome shotgun (WGS) entry which is preliminary data.</text>
</comment>
<keyword evidence="10" id="KW-1185">Reference proteome</keyword>
<protein>
    <recommendedName>
        <fullName evidence="11">Exosortase/archaeosortase family protein</fullName>
    </recommendedName>
</protein>
<comment type="subcellular location">
    <subcellularLocation>
        <location evidence="1">Cell membrane</location>
        <topology evidence="1">Multi-pass membrane protein</topology>
    </subcellularLocation>
</comment>
<dbReference type="GO" id="GO:0005886">
    <property type="term" value="C:plasma membrane"/>
    <property type="evidence" value="ECO:0007669"/>
    <property type="project" value="UniProtKB-SubCell"/>
</dbReference>
<sequence length="184" mass="20983">MPAERANKPLTFVITFLCLFALLYGFYVGYLSIVTPGGPYFKFLDKHLNFIQGLRHVLLQSSSGILQLLGYTTKTTDIEMLVVGHNVILVGYDCLGFGVMCFFIAFVLAYPATLKGKLIFGIAGLLCIQALNLCRFMLLALYWRHSKVYISDHHTIYNIVMYIIIAISLYFYIRRQDKLLAMRT</sequence>